<dbReference type="GO" id="GO:0018800">
    <property type="term" value="F:5-oxopent-3-ene-1,2,5-tricarboxylate decarboxylase activity"/>
    <property type="evidence" value="ECO:0007669"/>
    <property type="project" value="InterPro"/>
</dbReference>
<dbReference type="InterPro" id="IPR036663">
    <property type="entry name" value="Fumarylacetoacetase_C_sf"/>
</dbReference>
<gene>
    <name evidence="4" type="ORF">GCM10011398_37800</name>
</gene>
<protein>
    <recommendedName>
        <fullName evidence="3">Fumarylacetoacetase-like C-terminal domain-containing protein</fullName>
    </recommendedName>
</protein>
<sequence>MSKVKLKIKGLPQYYQGLVDFGNKTIDINGHQYNTGELALDVPISGAVYGTLLNYQGSYAAFESSMRQEPYMEPPKAPVLYIKPQNTLRSSGAVIPLPEGFFNLMVGAALGIVIGKQATKVDEDEALGYVYGYTVVNDVCIPHESIYRPAVKEIARDGFCPAGPWVVERDSVKNPDELDIRLYINGELKQENNTRNLVRSVSKLISDVTSFMTLYAGDTLLVGVPEKAPLAKENDRVQIKIDGVGMLHNTIKREQDLLGGVLDEACTSRL</sequence>
<dbReference type="InterPro" id="IPR011234">
    <property type="entry name" value="Fumarylacetoacetase-like_C"/>
</dbReference>
<keyword evidence="5" id="KW-1185">Reference proteome</keyword>
<dbReference type="Proteomes" id="UP000622860">
    <property type="component" value="Unassembled WGS sequence"/>
</dbReference>
<accession>A0A917MAP7</accession>
<dbReference type="GO" id="GO:0046872">
    <property type="term" value="F:metal ion binding"/>
    <property type="evidence" value="ECO:0007669"/>
    <property type="project" value="UniProtKB-KW"/>
</dbReference>
<evidence type="ECO:0000313" key="4">
    <source>
        <dbReference type="EMBL" id="GGG88253.1"/>
    </source>
</evidence>
<feature type="domain" description="Fumarylacetoacetase-like C-terminal" evidence="3">
    <location>
        <begin position="48"/>
        <end position="251"/>
    </location>
</feature>
<dbReference type="PANTHER" id="PTHR42796:SF4">
    <property type="entry name" value="FUMARYLACETOACETATE HYDROLASE DOMAIN-CONTAINING PROTEIN 2A"/>
    <property type="match status" value="1"/>
</dbReference>
<organism evidence="4 5">
    <name type="scientific">Virgibacillus oceani</name>
    <dbReference type="NCBI Taxonomy" id="1479511"/>
    <lineage>
        <taxon>Bacteria</taxon>
        <taxon>Bacillati</taxon>
        <taxon>Bacillota</taxon>
        <taxon>Bacilli</taxon>
        <taxon>Bacillales</taxon>
        <taxon>Bacillaceae</taxon>
        <taxon>Virgibacillus</taxon>
    </lineage>
</organism>
<comment type="caution">
    <text evidence="4">The sequence shown here is derived from an EMBL/GenBank/DDBJ whole genome shotgun (WGS) entry which is preliminary data.</text>
</comment>
<dbReference type="SUPFAM" id="SSF56529">
    <property type="entry name" value="FAH"/>
    <property type="match status" value="1"/>
</dbReference>
<dbReference type="Gene3D" id="3.90.850.10">
    <property type="entry name" value="Fumarylacetoacetase-like, C-terminal domain"/>
    <property type="match status" value="1"/>
</dbReference>
<reference evidence="4" key="2">
    <citation type="submission" date="2020-09" db="EMBL/GenBank/DDBJ databases">
        <authorList>
            <person name="Sun Q."/>
            <person name="Zhou Y."/>
        </authorList>
    </citation>
    <scope>NUCLEOTIDE SEQUENCE</scope>
    <source>
        <strain evidence="4">CGMCC 1.12754</strain>
    </source>
</reference>
<dbReference type="EMBL" id="BMFR01000030">
    <property type="protein sequence ID" value="GGG88253.1"/>
    <property type="molecule type" value="Genomic_DNA"/>
</dbReference>
<dbReference type="RefSeq" id="WP_188456937.1">
    <property type="nucleotide sequence ID" value="NZ_BMFR01000030.1"/>
</dbReference>
<comment type="similarity">
    <text evidence="1">Belongs to the FAH family.</text>
</comment>
<dbReference type="InterPro" id="IPR051121">
    <property type="entry name" value="FAH"/>
</dbReference>
<proteinExistence type="inferred from homology"/>
<dbReference type="Pfam" id="PF01557">
    <property type="entry name" value="FAA_hydrolase"/>
    <property type="match status" value="1"/>
</dbReference>
<dbReference type="PANTHER" id="PTHR42796">
    <property type="entry name" value="FUMARYLACETOACETATE HYDROLASE DOMAIN-CONTAINING PROTEIN 2A-RELATED"/>
    <property type="match status" value="1"/>
</dbReference>
<name>A0A917MAP7_9BACI</name>
<dbReference type="NCBIfam" id="TIGR02305">
    <property type="entry name" value="HpaG-N-term"/>
    <property type="match status" value="1"/>
</dbReference>
<evidence type="ECO:0000259" key="3">
    <source>
        <dbReference type="Pfam" id="PF01557"/>
    </source>
</evidence>
<evidence type="ECO:0000256" key="1">
    <source>
        <dbReference type="ARBA" id="ARBA00010211"/>
    </source>
</evidence>
<dbReference type="InterPro" id="IPR012686">
    <property type="entry name" value="HPA_isomer/decarb_N"/>
</dbReference>
<evidence type="ECO:0000256" key="2">
    <source>
        <dbReference type="ARBA" id="ARBA00022723"/>
    </source>
</evidence>
<dbReference type="GO" id="GO:0044281">
    <property type="term" value="P:small molecule metabolic process"/>
    <property type="evidence" value="ECO:0007669"/>
    <property type="project" value="UniProtKB-ARBA"/>
</dbReference>
<dbReference type="AlphaFoldDB" id="A0A917MAP7"/>
<reference evidence="4" key="1">
    <citation type="journal article" date="2014" name="Int. J. Syst. Evol. Microbiol.">
        <title>Complete genome sequence of Corynebacterium casei LMG S-19264T (=DSM 44701T), isolated from a smear-ripened cheese.</title>
        <authorList>
            <consortium name="US DOE Joint Genome Institute (JGI-PGF)"/>
            <person name="Walter F."/>
            <person name="Albersmeier A."/>
            <person name="Kalinowski J."/>
            <person name="Ruckert C."/>
        </authorList>
    </citation>
    <scope>NUCLEOTIDE SEQUENCE</scope>
    <source>
        <strain evidence="4">CGMCC 1.12754</strain>
    </source>
</reference>
<dbReference type="GO" id="GO:0008704">
    <property type="term" value="F:5-carboxymethyl-2-hydroxymuconate delta-isomerase activity"/>
    <property type="evidence" value="ECO:0007669"/>
    <property type="project" value="InterPro"/>
</dbReference>
<keyword evidence="2" id="KW-0479">Metal-binding</keyword>
<evidence type="ECO:0000313" key="5">
    <source>
        <dbReference type="Proteomes" id="UP000622860"/>
    </source>
</evidence>